<dbReference type="EMBL" id="JBAHYK010002018">
    <property type="protein sequence ID" value="KAL0566071.1"/>
    <property type="molecule type" value="Genomic_DNA"/>
</dbReference>
<evidence type="ECO:0000313" key="1">
    <source>
        <dbReference type="EMBL" id="KAL0566071.1"/>
    </source>
</evidence>
<accession>A0ABR3ET72</accession>
<sequence>MGSKAPEAGFSFSRPCIRLTEPHTNIVITTPSLEDVESSVRVMNDPRVLKWVLGSSSPYTTDRATKWITGVRNTSDALLQVSGAFVDGCPFRHIVELKADGSYEFLGDIGISRSNWTDVTDSEERRKLLDENGARPDGDEEIVFKLVIIYPQLTMDGES</sequence>
<protein>
    <submittedName>
        <fullName evidence="1">Uncharacterized protein</fullName>
    </submittedName>
</protein>
<evidence type="ECO:0000313" key="2">
    <source>
        <dbReference type="Proteomes" id="UP001465976"/>
    </source>
</evidence>
<dbReference type="Gene3D" id="3.40.630.30">
    <property type="match status" value="1"/>
</dbReference>
<dbReference type="Proteomes" id="UP001465976">
    <property type="component" value="Unassembled WGS sequence"/>
</dbReference>
<comment type="caution">
    <text evidence="1">The sequence shown here is derived from an EMBL/GenBank/DDBJ whole genome shotgun (WGS) entry which is preliminary data.</text>
</comment>
<reference evidence="1 2" key="1">
    <citation type="submission" date="2024-02" db="EMBL/GenBank/DDBJ databases">
        <title>A draft genome for the cacao thread blight pathogen Marasmius crinis-equi.</title>
        <authorList>
            <person name="Cohen S.P."/>
            <person name="Baruah I.K."/>
            <person name="Amoako-Attah I."/>
            <person name="Bukari Y."/>
            <person name="Meinhardt L.W."/>
            <person name="Bailey B.A."/>
        </authorList>
    </citation>
    <scope>NUCLEOTIDE SEQUENCE [LARGE SCALE GENOMIC DNA]</scope>
    <source>
        <strain evidence="1 2">GH-76</strain>
    </source>
</reference>
<proteinExistence type="predicted"/>
<organism evidence="1 2">
    <name type="scientific">Marasmius crinis-equi</name>
    <dbReference type="NCBI Taxonomy" id="585013"/>
    <lineage>
        <taxon>Eukaryota</taxon>
        <taxon>Fungi</taxon>
        <taxon>Dikarya</taxon>
        <taxon>Basidiomycota</taxon>
        <taxon>Agaricomycotina</taxon>
        <taxon>Agaricomycetes</taxon>
        <taxon>Agaricomycetidae</taxon>
        <taxon>Agaricales</taxon>
        <taxon>Marasmiineae</taxon>
        <taxon>Marasmiaceae</taxon>
        <taxon>Marasmius</taxon>
    </lineage>
</organism>
<name>A0ABR3ET72_9AGAR</name>
<gene>
    <name evidence="1" type="ORF">V5O48_015947</name>
</gene>
<keyword evidence="2" id="KW-1185">Reference proteome</keyword>